<feature type="compositionally biased region" description="Gly residues" evidence="12">
    <location>
        <begin position="305"/>
        <end position="339"/>
    </location>
</feature>
<name>A0AAD9K5S4_9ANNE</name>
<evidence type="ECO:0000256" key="3">
    <source>
        <dbReference type="ARBA" id="ARBA00022461"/>
    </source>
</evidence>
<evidence type="ECO:0000256" key="10">
    <source>
        <dbReference type="ARBA" id="ARBA00023303"/>
    </source>
</evidence>
<feature type="compositionally biased region" description="Gly residues" evidence="12">
    <location>
        <begin position="945"/>
        <end position="961"/>
    </location>
</feature>
<dbReference type="GO" id="GO:0005886">
    <property type="term" value="C:plasma membrane"/>
    <property type="evidence" value="ECO:0007669"/>
    <property type="project" value="TreeGrafter"/>
</dbReference>
<feature type="region of interest" description="Disordered" evidence="12">
    <location>
        <begin position="136"/>
        <end position="159"/>
    </location>
</feature>
<dbReference type="Gene3D" id="2.60.470.10">
    <property type="entry name" value="Acid-sensing ion channels like domains"/>
    <property type="match status" value="2"/>
</dbReference>
<feature type="compositionally biased region" description="Gly residues" evidence="12">
    <location>
        <begin position="1025"/>
        <end position="1046"/>
    </location>
</feature>
<gene>
    <name evidence="14" type="ORF">LSH36_62g03004</name>
</gene>
<feature type="compositionally biased region" description="Gly residues" evidence="12">
    <location>
        <begin position="983"/>
        <end position="1007"/>
    </location>
</feature>
<evidence type="ECO:0000256" key="9">
    <source>
        <dbReference type="ARBA" id="ARBA00023201"/>
    </source>
</evidence>
<reference evidence="14" key="1">
    <citation type="journal article" date="2023" name="Mol. Biol. Evol.">
        <title>Third-Generation Sequencing Reveals the Adaptive Role of the Epigenome in Three Deep-Sea Polychaetes.</title>
        <authorList>
            <person name="Perez M."/>
            <person name="Aroh O."/>
            <person name="Sun Y."/>
            <person name="Lan Y."/>
            <person name="Juniper S.K."/>
            <person name="Young C.R."/>
            <person name="Angers B."/>
            <person name="Qian P.Y."/>
        </authorList>
    </citation>
    <scope>NUCLEOTIDE SEQUENCE</scope>
    <source>
        <strain evidence="14">P08H-3</strain>
    </source>
</reference>
<evidence type="ECO:0000256" key="2">
    <source>
        <dbReference type="ARBA" id="ARBA00022448"/>
    </source>
</evidence>
<dbReference type="InterPro" id="IPR045860">
    <property type="entry name" value="Snake_toxin-like_sf"/>
</dbReference>
<feature type="compositionally biased region" description="Gly residues" evidence="12">
    <location>
        <begin position="1053"/>
        <end position="1077"/>
    </location>
</feature>
<keyword evidence="5" id="KW-1133">Transmembrane helix</keyword>
<evidence type="ECO:0000256" key="12">
    <source>
        <dbReference type="SAM" id="MobiDB-lite"/>
    </source>
</evidence>
<keyword evidence="6" id="KW-0915">Sodium</keyword>
<keyword evidence="9 11" id="KW-0739">Sodium transport</keyword>
<dbReference type="Gene3D" id="1.10.287.770">
    <property type="entry name" value="YojJ-like"/>
    <property type="match status" value="2"/>
</dbReference>
<keyword evidence="4 11" id="KW-0812">Transmembrane</keyword>
<dbReference type="PANTHER" id="PTHR11690">
    <property type="entry name" value="AMILORIDE-SENSITIVE SODIUM CHANNEL-RELATED"/>
    <property type="match status" value="1"/>
</dbReference>
<evidence type="ECO:0000256" key="7">
    <source>
        <dbReference type="ARBA" id="ARBA00023065"/>
    </source>
</evidence>
<feature type="compositionally biased region" description="Basic and acidic residues" evidence="12">
    <location>
        <begin position="923"/>
        <end position="932"/>
    </location>
</feature>
<dbReference type="PRINTS" id="PR01078">
    <property type="entry name" value="AMINACHANNEL"/>
</dbReference>
<dbReference type="EMBL" id="JAODUP010000062">
    <property type="protein sequence ID" value="KAK2164535.1"/>
    <property type="molecule type" value="Genomic_DNA"/>
</dbReference>
<dbReference type="SUPFAM" id="SSF57302">
    <property type="entry name" value="Snake toxin-like"/>
    <property type="match status" value="1"/>
</dbReference>
<evidence type="ECO:0000256" key="1">
    <source>
        <dbReference type="ARBA" id="ARBA00004141"/>
    </source>
</evidence>
<proteinExistence type="inferred from homology"/>
<dbReference type="Proteomes" id="UP001208570">
    <property type="component" value="Unassembled WGS sequence"/>
</dbReference>
<keyword evidence="8" id="KW-0472">Membrane</keyword>
<evidence type="ECO:0000313" key="15">
    <source>
        <dbReference type="Proteomes" id="UP001208570"/>
    </source>
</evidence>
<keyword evidence="2 11" id="KW-0813">Transport</keyword>
<evidence type="ECO:0000313" key="14">
    <source>
        <dbReference type="EMBL" id="KAK2164535.1"/>
    </source>
</evidence>
<evidence type="ECO:0000256" key="4">
    <source>
        <dbReference type="ARBA" id="ARBA00022692"/>
    </source>
</evidence>
<keyword evidence="15" id="KW-1185">Reference proteome</keyword>
<keyword evidence="3 11" id="KW-0894">Sodium channel</keyword>
<dbReference type="Pfam" id="PF00858">
    <property type="entry name" value="ASC"/>
    <property type="match status" value="4"/>
</dbReference>
<feature type="compositionally biased region" description="Gly residues" evidence="12">
    <location>
        <begin position="1109"/>
        <end position="1134"/>
    </location>
</feature>
<organism evidence="14 15">
    <name type="scientific">Paralvinella palmiformis</name>
    <dbReference type="NCBI Taxonomy" id="53620"/>
    <lineage>
        <taxon>Eukaryota</taxon>
        <taxon>Metazoa</taxon>
        <taxon>Spiralia</taxon>
        <taxon>Lophotrochozoa</taxon>
        <taxon>Annelida</taxon>
        <taxon>Polychaeta</taxon>
        <taxon>Sedentaria</taxon>
        <taxon>Canalipalpata</taxon>
        <taxon>Terebellida</taxon>
        <taxon>Terebelliformia</taxon>
        <taxon>Alvinellidae</taxon>
        <taxon>Paralvinella</taxon>
    </lineage>
</organism>
<evidence type="ECO:0000256" key="11">
    <source>
        <dbReference type="RuleBase" id="RU000679"/>
    </source>
</evidence>
<accession>A0AAD9K5S4</accession>
<comment type="subcellular location">
    <subcellularLocation>
        <location evidence="1">Membrane</location>
        <topology evidence="1">Multi-pass membrane protein</topology>
    </subcellularLocation>
</comment>
<dbReference type="PROSITE" id="PS01206">
    <property type="entry name" value="ASC"/>
    <property type="match status" value="2"/>
</dbReference>
<evidence type="ECO:0000256" key="13">
    <source>
        <dbReference type="SAM" id="SignalP"/>
    </source>
</evidence>
<dbReference type="InterPro" id="IPR020903">
    <property type="entry name" value="ENaC_CS"/>
</dbReference>
<feature type="region of interest" description="Disordered" evidence="12">
    <location>
        <begin position="915"/>
        <end position="1247"/>
    </location>
</feature>
<feature type="compositionally biased region" description="Low complexity" evidence="12">
    <location>
        <begin position="1078"/>
        <end position="1094"/>
    </location>
</feature>
<feature type="signal peptide" evidence="13">
    <location>
        <begin position="1"/>
        <end position="23"/>
    </location>
</feature>
<dbReference type="InterPro" id="IPR001873">
    <property type="entry name" value="ENaC"/>
</dbReference>
<keyword evidence="7 11" id="KW-0406">Ion transport</keyword>
<comment type="caution">
    <text evidence="14">The sequence shown here is derived from an EMBL/GenBank/DDBJ whole genome shotgun (WGS) entry which is preliminary data.</text>
</comment>
<feature type="compositionally biased region" description="Low complexity" evidence="12">
    <location>
        <begin position="1178"/>
        <end position="1194"/>
    </location>
</feature>
<feature type="region of interest" description="Disordered" evidence="12">
    <location>
        <begin position="297"/>
        <end position="350"/>
    </location>
</feature>
<comment type="similarity">
    <text evidence="11">Belongs to the amiloride-sensitive sodium channel (TC 1.A.6) family.</text>
</comment>
<evidence type="ECO:0000256" key="8">
    <source>
        <dbReference type="ARBA" id="ARBA00023136"/>
    </source>
</evidence>
<feature type="chain" id="PRO_5042004925" evidence="13">
    <location>
        <begin position="24"/>
        <end position="1638"/>
    </location>
</feature>
<evidence type="ECO:0000256" key="5">
    <source>
        <dbReference type="ARBA" id="ARBA00022989"/>
    </source>
</evidence>
<feature type="compositionally biased region" description="Low complexity" evidence="12">
    <location>
        <begin position="1135"/>
        <end position="1151"/>
    </location>
</feature>
<feature type="compositionally biased region" description="Gly residues" evidence="12">
    <location>
        <begin position="1152"/>
        <end position="1177"/>
    </location>
</feature>
<dbReference type="PANTHER" id="PTHR11690:SF248">
    <property type="entry name" value="PICKPOCKET 17, ISOFORM A"/>
    <property type="match status" value="1"/>
</dbReference>
<sequence>MEISIAINGLCLFVITLLEVTQALKCYMCENEESNFMCINENLKECEPGMDTCQTIVAYSDVSEKLSITKTCTKSQACSAQVNATLDTVPCDSSSEIEIMAYSSDPSNYRLPTAVPNRNDSIYYRYQQPLPRAWLSSSQIPSSSTPNGNIENDMTSDDPPTTKKPIHFFSYRAKTTEKYIEYEHLHNLTFRQLYMGLVNNTTAHGLPHIHTAKGCVKKTFWIILTLLLVSAWLWNSHDVLLSFIRYDVTVSYDIRLAHEVGFPAVTICNQNVARWSKLSNDPDGKEILEKSSEDLFGKDAQPGQQQGGGSVPGPSSQGGGGGNSSSPGSSGGSPSGGSSGSSLPSPQVKGGLATERNELAQRKLLIQEFLIGLNPDTRAEYGHQFKPLISSSQYAGYDVYNTTFKDTYDLNYGNCYTFNTGSIGTEDSLFAFNTGPDYGLVIIFATEEHEYIGEITYKQGLRVVVHNPRSPPFPIEQGIDIAPGMSTSIGVRKVTINRLGGLYDVCVNTSLSHSDINVYEQLYNWTSYTIIGCQKTCYQQAVMKSCGCFDPDYPSSGLAFAGSVLSGVCSYGNETQDDCKTGIYDKLRNGKLLCSHCQKPCTEEYFETSLSMAMWPAKKYEPNLIELFEDNPYMTKVLTDGHHEGKIGLFEVYFESLNLEEMTEQPAYASSQFIADIGGTIGLWVGASMMTIFEFGEFFLDALFLFLVKCLRRPDPDEHPSKSCSIRTRNQSRHVYKMTSRSLPSEDGFPGHVHDREDLGYDRHLQQLPKLWSSPNYIASSKPNRNIFIDEDGVISNDPPMTNSGVSFCSYRAKTTDKYTEYKYLHDLSFRSLYMGLVRNTTANGLPHIHTANGCVKKSFWIILTLFLIGVWLWNSHDVLASFLRYDVTVSYDIRLAHEVEFPAVTICNQNVARSSKLNNDPSGKDILDKPPTDLFNRNSKSGKQKGGGGSNQGGGGGGSGPASAGGSTSAGGGSGSSSAGGSSVGGASGPTSGGSSSAGGGSGSTSGGSSSAGDGSGPASAGGSSAGGDSGPTAGGSSSAGGGSGSSSAGGSSVGGASGPTSGGSSSAGGGSGSTSGGSSSAGDGSGPASAGGSSAGGGSGPASAGGSSAGGASGPTAGGGSSSAGGGSGSASGGSSSAGDSSGPASAGGSSAGGASGPTAGGGSSSAGGGSGSASGGSSSNGDSSGPASAGGSSAGGGSGPTSGRIRRDIGGPIPMGYVLGSMTQLQQSEEESPPPVKSSQPGGLATERNEVAQRKILIQEFLTGLDPETRTEYGHQFDPLISSSEYSGYDVSNTTFKATYDLSYGNCYTFNTGSNGTESSLFAFNTGPDYGLAIVFVLEEEEYIGEITFKQGLRVVVHNPKSPPFPAEQGIDVAPGKSTAIGVRKVTINRLGGLYNDCINMSKTNADINVYEELYDWTAYTIIGCQKTCYQQAVIQTCGCFDHYFPESGIAFADNGLVSVCSYANETQDDCKTAIYDQLRNGKLLCSHCQKPCSEEYFETSISASLWPATKYISSQFIADIGGTIGLWVGASMMTIFEFGEFFLDALFLFLVKCLRRPDPDEHRRSPARSVPETYPGLPLRRVYDPDTNWNHASTLNRPASGKFMVHGDDWIINDNQRRLFQGHLQNEFRKRVYE</sequence>
<keyword evidence="10 11" id="KW-0407">Ion channel</keyword>
<feature type="compositionally biased region" description="Low complexity" evidence="12">
    <location>
        <begin position="1008"/>
        <end position="1024"/>
    </location>
</feature>
<dbReference type="GO" id="GO:0015280">
    <property type="term" value="F:ligand-gated sodium channel activity"/>
    <property type="evidence" value="ECO:0007669"/>
    <property type="project" value="TreeGrafter"/>
</dbReference>
<keyword evidence="13" id="KW-0732">Signal</keyword>
<protein>
    <submittedName>
        <fullName evidence="14">Uncharacterized protein</fullName>
    </submittedName>
</protein>
<evidence type="ECO:0000256" key="6">
    <source>
        <dbReference type="ARBA" id="ARBA00023053"/>
    </source>
</evidence>